<dbReference type="KEGG" id="pprf:DPRO_2717"/>
<name>A0A2C8FB15_9BACT</name>
<feature type="transmembrane region" description="Helical" evidence="1">
    <location>
        <begin position="45"/>
        <end position="68"/>
    </location>
</feature>
<reference evidence="3" key="1">
    <citation type="submission" date="2017-09" db="EMBL/GenBank/DDBJ databases">
        <authorList>
            <person name="Regsiter A."/>
            <person name="William W."/>
        </authorList>
    </citation>
    <scope>NUCLEOTIDE SEQUENCE [LARGE SCALE GENOMIC DNA]</scope>
    <source>
        <strain evidence="3">500-1</strain>
    </source>
</reference>
<dbReference type="EMBL" id="LT907975">
    <property type="protein sequence ID" value="SOB59626.1"/>
    <property type="molecule type" value="Genomic_DNA"/>
</dbReference>
<evidence type="ECO:0000313" key="3">
    <source>
        <dbReference type="Proteomes" id="UP000219215"/>
    </source>
</evidence>
<organism evidence="2 3">
    <name type="scientific">Pseudodesulfovibrio profundus</name>
    <dbReference type="NCBI Taxonomy" id="57320"/>
    <lineage>
        <taxon>Bacteria</taxon>
        <taxon>Pseudomonadati</taxon>
        <taxon>Thermodesulfobacteriota</taxon>
        <taxon>Desulfovibrionia</taxon>
        <taxon>Desulfovibrionales</taxon>
        <taxon>Desulfovibrionaceae</taxon>
    </lineage>
</organism>
<sequence>MNFLRQLWRGEVALVKTYWIFGVLASFLLNGIVLLLSRSLAGTGAIWPMFVFWFISIIYTLFIAVAIWRSADKYTGRKVWAILAKIMVVLSVLQTVLNVIGS</sequence>
<accession>A0A2C8FB15</accession>
<protein>
    <submittedName>
        <fullName evidence="2">Uncharacterized protein</fullName>
    </submittedName>
</protein>
<gene>
    <name evidence="2" type="ORF">DPRO_2717</name>
</gene>
<keyword evidence="3" id="KW-1185">Reference proteome</keyword>
<evidence type="ECO:0000256" key="1">
    <source>
        <dbReference type="SAM" id="Phobius"/>
    </source>
</evidence>
<dbReference type="AlphaFoldDB" id="A0A2C8FB15"/>
<keyword evidence="1" id="KW-1133">Transmembrane helix</keyword>
<feature type="transmembrane region" description="Helical" evidence="1">
    <location>
        <begin position="12"/>
        <end position="33"/>
    </location>
</feature>
<evidence type="ECO:0000313" key="2">
    <source>
        <dbReference type="EMBL" id="SOB59626.1"/>
    </source>
</evidence>
<dbReference type="Proteomes" id="UP000219215">
    <property type="component" value="Chromosome DPRO"/>
</dbReference>
<proteinExistence type="predicted"/>
<keyword evidence="1" id="KW-0812">Transmembrane</keyword>
<feature type="transmembrane region" description="Helical" evidence="1">
    <location>
        <begin position="80"/>
        <end position="100"/>
    </location>
</feature>
<keyword evidence="1" id="KW-0472">Membrane</keyword>